<proteinExistence type="predicted"/>
<reference evidence="2" key="1">
    <citation type="submission" date="2022-11" db="UniProtKB">
        <authorList>
            <consortium name="WormBaseParasite"/>
        </authorList>
    </citation>
    <scope>IDENTIFICATION</scope>
</reference>
<organism evidence="1 2">
    <name type="scientific">Meloidogyne incognita</name>
    <name type="common">Southern root-knot nematode worm</name>
    <name type="synonym">Oxyuris incognita</name>
    <dbReference type="NCBI Taxonomy" id="6306"/>
    <lineage>
        <taxon>Eukaryota</taxon>
        <taxon>Metazoa</taxon>
        <taxon>Ecdysozoa</taxon>
        <taxon>Nematoda</taxon>
        <taxon>Chromadorea</taxon>
        <taxon>Rhabditida</taxon>
        <taxon>Tylenchina</taxon>
        <taxon>Tylenchomorpha</taxon>
        <taxon>Tylenchoidea</taxon>
        <taxon>Meloidogynidae</taxon>
        <taxon>Meloidogyninae</taxon>
        <taxon>Meloidogyne</taxon>
        <taxon>Meloidogyne incognita group</taxon>
    </lineage>
</organism>
<accession>A0A914LZ12</accession>
<keyword evidence="1" id="KW-1185">Reference proteome</keyword>
<protein>
    <submittedName>
        <fullName evidence="2">FLYWCH-type domain-containing protein</fullName>
    </submittedName>
</protein>
<dbReference type="WBParaSite" id="Minc3s00945g19166">
    <property type="protein sequence ID" value="Minc3s00945g19166"/>
    <property type="gene ID" value="Minc3s00945g19166"/>
</dbReference>
<evidence type="ECO:0000313" key="1">
    <source>
        <dbReference type="Proteomes" id="UP000887563"/>
    </source>
</evidence>
<evidence type="ECO:0000313" key="2">
    <source>
        <dbReference type="WBParaSite" id="Minc3s00945g19166"/>
    </source>
</evidence>
<sequence>MNIRLKLAELQKSRKRRIPTDESSEFIQEQQQSEHYCTRCDDIDTECGENSETELIKFEQGITNKGEVAIWNAGYRYIKHAKNGEYWRCSTKDCPARAKATQNKTGQFVGTLGTKEHNHLPSIQKKISEEIRNKLKHDKRPNKRPILSEVRANVSDEVYMSLGSDHALEEFLRRQKNKLYGNVNCADLGRMVIPETLTQKYGSSTLIYDSRTERGGSDVVLIFSHARWRDLGLDRFFGDRNEEGEIARMCFRRILALALIPPQFVRRAFGLVVNSSPGILSTFLAYFASTYVGLTEIELQLGAEAFQRGVQVHSIQEVSY</sequence>
<dbReference type="AlphaFoldDB" id="A0A914LZ12"/>
<dbReference type="Proteomes" id="UP000887563">
    <property type="component" value="Unplaced"/>
</dbReference>
<dbReference type="Gene3D" id="2.20.25.240">
    <property type="match status" value="1"/>
</dbReference>
<name>A0A914LZ12_MELIC</name>